<feature type="domain" description="DUF4232" evidence="3">
    <location>
        <begin position="77"/>
        <end position="178"/>
    </location>
</feature>
<keyword evidence="2" id="KW-0732">Signal</keyword>
<organism evidence="4 5">
    <name type="scientific">Rathayibacter festucae</name>
    <dbReference type="NCBI Taxonomy" id="110937"/>
    <lineage>
        <taxon>Bacteria</taxon>
        <taxon>Bacillati</taxon>
        <taxon>Actinomycetota</taxon>
        <taxon>Actinomycetes</taxon>
        <taxon>Micrococcales</taxon>
        <taxon>Microbacteriaceae</taxon>
        <taxon>Rathayibacter</taxon>
    </lineage>
</organism>
<sequence>MLIHRARPALGTGAALVLVLTGCAGAGGTAETSAGADSSPAASAATTTPAATAAGPSPSPSQTPAAVATACQDAITVRLEAEIGSGRSGYFVLTNSGQQPCALVGYLEPAAINSAGTVVTTVDHSDLNDVEDVPLELAPGASAYSWVFWDDSPDTIASCDQRADAEALEVTIPGGSTAKRIETGALPLCEGRGSILHIGPIDSKQRYASKGY</sequence>
<evidence type="ECO:0000313" key="4">
    <source>
        <dbReference type="EMBL" id="QHC65077.1"/>
    </source>
</evidence>
<protein>
    <submittedName>
        <fullName evidence="4">DUF4232 domain-containing protein</fullName>
    </submittedName>
</protein>
<feature type="chain" id="PRO_5046483888" evidence="2">
    <location>
        <begin position="27"/>
        <end position="212"/>
    </location>
</feature>
<dbReference type="Pfam" id="PF14016">
    <property type="entry name" value="DUF4232"/>
    <property type="match status" value="1"/>
</dbReference>
<evidence type="ECO:0000256" key="2">
    <source>
        <dbReference type="SAM" id="SignalP"/>
    </source>
</evidence>
<evidence type="ECO:0000256" key="1">
    <source>
        <dbReference type="SAM" id="MobiDB-lite"/>
    </source>
</evidence>
<evidence type="ECO:0000313" key="5">
    <source>
        <dbReference type="Proteomes" id="UP000464597"/>
    </source>
</evidence>
<dbReference type="Proteomes" id="UP000464597">
    <property type="component" value="Plasmid unnamed2"/>
</dbReference>
<accession>A0ABX6H5H6</accession>
<evidence type="ECO:0000259" key="3">
    <source>
        <dbReference type="Pfam" id="PF14016"/>
    </source>
</evidence>
<dbReference type="RefSeq" id="WP_159424237.1">
    <property type="nucleotide sequence ID" value="NZ_CP047182.1"/>
</dbReference>
<name>A0ABX6H5H6_9MICO</name>
<feature type="signal peptide" evidence="2">
    <location>
        <begin position="1"/>
        <end position="26"/>
    </location>
</feature>
<gene>
    <name evidence="4" type="ORF">GSU69_19685</name>
</gene>
<proteinExistence type="predicted"/>
<geneLocation type="plasmid" evidence="4 5">
    <name>unnamed2</name>
</geneLocation>
<feature type="region of interest" description="Disordered" evidence="1">
    <location>
        <begin position="29"/>
        <end position="65"/>
    </location>
</feature>
<reference evidence="5" key="1">
    <citation type="submission" date="2019-12" db="EMBL/GenBank/DDBJ databases">
        <title>Complete and draft genome sequences of new strains and members of some known species of the genus Rathayibacter isolated from plants.</title>
        <authorList>
            <person name="Tarlachkov S.V."/>
            <person name="Starodumova I.P."/>
            <person name="Dorofeeva L.V."/>
            <person name="Prisyazhnaya N.V."/>
            <person name="Leyn S."/>
            <person name="Zlamal J."/>
            <person name="Elan M."/>
            <person name="Osterman A.L."/>
            <person name="Nadler S."/>
            <person name="Subbotin S.A."/>
            <person name="Evtushenko L.I."/>
        </authorList>
    </citation>
    <scope>NUCLEOTIDE SEQUENCE [LARGE SCALE GENOMIC DNA]</scope>
    <source>
        <strain evidence="5">VKM Ac-2802</strain>
        <plasmid evidence="5">unnamed2</plasmid>
    </source>
</reference>
<keyword evidence="4" id="KW-0614">Plasmid</keyword>
<dbReference type="PROSITE" id="PS51257">
    <property type="entry name" value="PROKAR_LIPOPROTEIN"/>
    <property type="match status" value="1"/>
</dbReference>
<keyword evidence="5" id="KW-1185">Reference proteome</keyword>
<dbReference type="EMBL" id="CP047182">
    <property type="protein sequence ID" value="QHC65077.1"/>
    <property type="molecule type" value="Genomic_DNA"/>
</dbReference>
<dbReference type="InterPro" id="IPR025326">
    <property type="entry name" value="DUF4232"/>
</dbReference>